<dbReference type="InterPro" id="IPR036425">
    <property type="entry name" value="MoaB/Mog-like_dom_sf"/>
</dbReference>
<dbReference type="PANTHER" id="PTHR47675:SF1">
    <property type="entry name" value="MOLYBDOPTERIN BINDING DOMAIN PROTEIN (AFU_ORTHOLOGUE AFUA_5G11210)"/>
    <property type="match status" value="1"/>
</dbReference>
<dbReference type="EMBL" id="LT554349">
    <property type="protein sequence ID" value="SAM04104.1"/>
    <property type="molecule type" value="Genomic_DNA"/>
</dbReference>
<evidence type="ECO:0000313" key="3">
    <source>
        <dbReference type="Proteomes" id="UP000078561"/>
    </source>
</evidence>
<dbReference type="Proteomes" id="UP000078561">
    <property type="component" value="Unassembled WGS sequence"/>
</dbReference>
<name>A0A163JX52_ABSGL</name>
<dbReference type="AlphaFoldDB" id="A0A163JX52"/>
<protein>
    <recommendedName>
        <fullName evidence="1">MoaB/Mog domain-containing protein</fullName>
    </recommendedName>
</protein>
<dbReference type="STRING" id="4829.A0A163JX52"/>
<dbReference type="CDD" id="cd00885">
    <property type="entry name" value="cinA"/>
    <property type="match status" value="1"/>
</dbReference>
<evidence type="ECO:0000313" key="2">
    <source>
        <dbReference type="EMBL" id="SAM04104.1"/>
    </source>
</evidence>
<dbReference type="OMA" id="MARMPRG"/>
<evidence type="ECO:0000259" key="1">
    <source>
        <dbReference type="SMART" id="SM00852"/>
    </source>
</evidence>
<organism evidence="2">
    <name type="scientific">Absidia glauca</name>
    <name type="common">Pin mould</name>
    <dbReference type="NCBI Taxonomy" id="4829"/>
    <lineage>
        <taxon>Eukaryota</taxon>
        <taxon>Fungi</taxon>
        <taxon>Fungi incertae sedis</taxon>
        <taxon>Mucoromycota</taxon>
        <taxon>Mucoromycotina</taxon>
        <taxon>Mucoromycetes</taxon>
        <taxon>Mucorales</taxon>
        <taxon>Cunninghamellaceae</taxon>
        <taxon>Absidia</taxon>
    </lineage>
</organism>
<dbReference type="GO" id="GO:0042726">
    <property type="term" value="P:flavin-containing compound metabolic process"/>
    <property type="evidence" value="ECO:0007669"/>
    <property type="project" value="TreeGrafter"/>
</dbReference>
<accession>A0A163JX52</accession>
<dbReference type="SMART" id="SM00852">
    <property type="entry name" value="MoCF_biosynth"/>
    <property type="match status" value="1"/>
</dbReference>
<keyword evidence="3" id="KW-1185">Reference proteome</keyword>
<dbReference type="Gene3D" id="3.40.980.10">
    <property type="entry name" value="MoaB/Mog-like domain"/>
    <property type="match status" value="1"/>
</dbReference>
<reference evidence="2" key="1">
    <citation type="submission" date="2016-04" db="EMBL/GenBank/DDBJ databases">
        <authorList>
            <person name="Evans L.H."/>
            <person name="Alamgir A."/>
            <person name="Owens N."/>
            <person name="Weber N.D."/>
            <person name="Virtaneva K."/>
            <person name="Barbian K."/>
            <person name="Babar A."/>
            <person name="Rosenke K."/>
        </authorList>
    </citation>
    <scope>NUCLEOTIDE SEQUENCE [LARGE SCALE GENOMIC DNA]</scope>
    <source>
        <strain evidence="2">CBS 101.48</strain>
    </source>
</reference>
<dbReference type="Pfam" id="PF00994">
    <property type="entry name" value="MoCF_biosynth"/>
    <property type="match status" value="1"/>
</dbReference>
<gene>
    <name evidence="2" type="primary">ABSGL_09964.1 scaffold 11783</name>
</gene>
<dbReference type="PANTHER" id="PTHR47675">
    <property type="entry name" value="MOLYBDOPTERIN BINDING DOMAIN PROTEIN (AFU_ORTHOLOGUE AFUA_5G11210)"/>
    <property type="match status" value="1"/>
</dbReference>
<feature type="domain" description="MoaB/Mog" evidence="1">
    <location>
        <begin position="13"/>
        <end position="176"/>
    </location>
</feature>
<dbReference type="InterPro" id="IPR001453">
    <property type="entry name" value="MoaB/Mog_dom"/>
</dbReference>
<dbReference type="InParanoid" id="A0A163JX52"/>
<dbReference type="Pfam" id="PF24102">
    <property type="entry name" value="FLAD1_M"/>
    <property type="match status" value="1"/>
</dbReference>
<dbReference type="OrthoDB" id="448496at2759"/>
<sequence length="266" mass="29417">MAIDPNRTTFTAACCIIGDEILNGKIRESNAHFLARYLFDLGINLQRVEIVADDYTAIGETVTRLSSQHDLVFTSGGIGPTHDDITYEAIARAYSLPLELDDETCRRMAEKAQPDWTLTDARKRMALFPSPAQIIRADPSLWVPIVVVHDNIHILPGIPQLFERLVKSLRPHIEETMAKKNIVSGQYHRKEIASSMPEGTIAARLSTIQDQVAAQHVKIGSYPKSVVGPNGERVVVSIVGKDQAAVQDTVQLVANAIDGWTYVKKH</sequence>
<dbReference type="SUPFAM" id="SSF53218">
    <property type="entry name" value="Molybdenum cofactor biosynthesis proteins"/>
    <property type="match status" value="1"/>
</dbReference>
<dbReference type="GO" id="GO:0047884">
    <property type="term" value="F:FAD diphosphatase activity"/>
    <property type="evidence" value="ECO:0007669"/>
    <property type="project" value="TreeGrafter"/>
</dbReference>
<dbReference type="InterPro" id="IPR056596">
    <property type="entry name" value="FLAD1_M"/>
</dbReference>
<proteinExistence type="predicted"/>